<dbReference type="SUPFAM" id="SSF53098">
    <property type="entry name" value="Ribonuclease H-like"/>
    <property type="match status" value="1"/>
</dbReference>
<keyword evidence="3" id="KW-0815">Transposition</keyword>
<dbReference type="InterPro" id="IPR036397">
    <property type="entry name" value="RNaseH_sf"/>
</dbReference>
<dbReference type="PANTHER" id="PTHR10948">
    <property type="entry name" value="TRANSPOSASE"/>
    <property type="match status" value="1"/>
</dbReference>
<keyword evidence="8" id="KW-1185">Reference proteome</keyword>
<sequence length="386" mass="43327">MARMGRPGLSAELKRELWTRWKESWSLSDIGRALGKHAGSVFGIVLAKGGIAPPLRKRSRLSLRPEEREEISRGLMAGWSCHQIAAQLGRSPSTISREVSRNGGRRKYRATTADERAWQQGLRPKPCLLSVHPSLQLLIADKLQNEWSPEQIAGRLKTEYHDDRTMRVSHETIYKSLFIQARGVLKKELTRHLRSRRIMRCSKTASTIGRPGRQIIDAISIRECPAEVEDRAVPGHWEGDLLSGGKNTHIATLVERQSRFVMLVRVDGKDSESVVKALVRQVQRLPQGLMASLTWARGMELAYHKHLSVATDVDVYFCDPQSPWQRGSNENTNGLLRQYFPKGSDLSVHSQSDLDAIALRLNTRPRKTLGFQTPGATLAKAVALIT</sequence>
<evidence type="ECO:0000259" key="6">
    <source>
        <dbReference type="PROSITE" id="PS50994"/>
    </source>
</evidence>
<dbReference type="GO" id="GO:0015074">
    <property type="term" value="P:DNA integration"/>
    <property type="evidence" value="ECO:0007669"/>
    <property type="project" value="InterPro"/>
</dbReference>
<dbReference type="Gene3D" id="1.10.10.60">
    <property type="entry name" value="Homeodomain-like"/>
    <property type="match status" value="1"/>
</dbReference>
<evidence type="ECO:0000313" key="7">
    <source>
        <dbReference type="EMBL" id="KLK89973.1"/>
    </source>
</evidence>
<keyword evidence="4" id="KW-0238">DNA-binding</keyword>
<dbReference type="PATRIC" id="fig|1225564.3.peg.193"/>
<protein>
    <submittedName>
        <fullName evidence="7">Integrase</fullName>
    </submittedName>
</protein>
<dbReference type="GO" id="GO:0004803">
    <property type="term" value="F:transposase activity"/>
    <property type="evidence" value="ECO:0007669"/>
    <property type="project" value="InterPro"/>
</dbReference>
<dbReference type="InterPro" id="IPR051917">
    <property type="entry name" value="Transposase-Integrase"/>
</dbReference>
<comment type="function">
    <text evidence="1">Required for the transposition of the insertion element.</text>
</comment>
<evidence type="ECO:0000313" key="8">
    <source>
        <dbReference type="Proteomes" id="UP000035489"/>
    </source>
</evidence>
<dbReference type="PROSITE" id="PS01043">
    <property type="entry name" value="TRANSPOSASE_IS30"/>
    <property type="match status" value="1"/>
</dbReference>
<dbReference type="InterPro" id="IPR001598">
    <property type="entry name" value="Transposase_IS30_CS"/>
</dbReference>
<gene>
    <name evidence="7" type="ORF">AA309_28315</name>
</gene>
<dbReference type="InterPro" id="IPR025246">
    <property type="entry name" value="IS30-like_HTH"/>
</dbReference>
<dbReference type="RefSeq" id="WP_047192377.1">
    <property type="nucleotide sequence ID" value="NZ_LCYG01000106.1"/>
</dbReference>
<dbReference type="OrthoDB" id="9803231at2"/>
<evidence type="ECO:0000256" key="2">
    <source>
        <dbReference type="ARBA" id="ARBA00006363"/>
    </source>
</evidence>
<dbReference type="Gene3D" id="3.30.420.10">
    <property type="entry name" value="Ribonuclease H-like superfamily/Ribonuclease H"/>
    <property type="match status" value="1"/>
</dbReference>
<dbReference type="GO" id="GO:0003677">
    <property type="term" value="F:DNA binding"/>
    <property type="evidence" value="ECO:0007669"/>
    <property type="project" value="UniProtKB-KW"/>
</dbReference>
<feature type="domain" description="Integrase catalytic" evidence="6">
    <location>
        <begin position="230"/>
        <end position="382"/>
    </location>
</feature>
<dbReference type="PROSITE" id="PS50994">
    <property type="entry name" value="INTEGRASE"/>
    <property type="match status" value="1"/>
</dbReference>
<evidence type="ECO:0000256" key="3">
    <source>
        <dbReference type="ARBA" id="ARBA00022578"/>
    </source>
</evidence>
<dbReference type="InterPro" id="IPR001584">
    <property type="entry name" value="Integrase_cat-core"/>
</dbReference>
<comment type="caution">
    <text evidence="7">The sequence shown here is derived from an EMBL/GenBank/DDBJ whole genome shotgun (WGS) entry which is preliminary data.</text>
</comment>
<dbReference type="GO" id="GO:0006313">
    <property type="term" value="P:DNA transposition"/>
    <property type="evidence" value="ECO:0007669"/>
    <property type="project" value="InterPro"/>
</dbReference>
<evidence type="ECO:0000256" key="5">
    <source>
        <dbReference type="ARBA" id="ARBA00023172"/>
    </source>
</evidence>
<organism evidence="7 8">
    <name type="scientific">Microvirga vignae</name>
    <dbReference type="NCBI Taxonomy" id="1225564"/>
    <lineage>
        <taxon>Bacteria</taxon>
        <taxon>Pseudomonadati</taxon>
        <taxon>Pseudomonadota</taxon>
        <taxon>Alphaproteobacteria</taxon>
        <taxon>Hyphomicrobiales</taxon>
        <taxon>Methylobacteriaceae</taxon>
        <taxon>Microvirga</taxon>
    </lineage>
</organism>
<dbReference type="AlphaFoldDB" id="A0A0H1R4C0"/>
<dbReference type="Pfam" id="PF13936">
    <property type="entry name" value="HTH_38"/>
    <property type="match status" value="1"/>
</dbReference>
<evidence type="ECO:0000256" key="4">
    <source>
        <dbReference type="ARBA" id="ARBA00023125"/>
    </source>
</evidence>
<dbReference type="EMBL" id="LCYG01000106">
    <property type="protein sequence ID" value="KLK89973.1"/>
    <property type="molecule type" value="Genomic_DNA"/>
</dbReference>
<dbReference type="Proteomes" id="UP000035489">
    <property type="component" value="Unassembled WGS sequence"/>
</dbReference>
<accession>A0A0H1R4C0</accession>
<name>A0A0H1R4C0_9HYPH</name>
<dbReference type="GO" id="GO:0005829">
    <property type="term" value="C:cytosol"/>
    <property type="evidence" value="ECO:0007669"/>
    <property type="project" value="TreeGrafter"/>
</dbReference>
<comment type="similarity">
    <text evidence="2">Belongs to the transposase IS30 family.</text>
</comment>
<dbReference type="InterPro" id="IPR012337">
    <property type="entry name" value="RNaseH-like_sf"/>
</dbReference>
<dbReference type="InterPro" id="IPR053392">
    <property type="entry name" value="Transposase_IS30-like"/>
</dbReference>
<dbReference type="PANTHER" id="PTHR10948:SF23">
    <property type="entry name" value="TRANSPOSASE INSI FOR INSERTION SEQUENCE ELEMENT IS30A-RELATED"/>
    <property type="match status" value="1"/>
</dbReference>
<evidence type="ECO:0000256" key="1">
    <source>
        <dbReference type="ARBA" id="ARBA00002190"/>
    </source>
</evidence>
<dbReference type="STRING" id="1225564.AA309_28315"/>
<reference evidence="7 8" key="1">
    <citation type="submission" date="2015-05" db="EMBL/GenBank/DDBJ databases">
        <title>Draft genome sequence of Microvirga vignae strain BR3299, a novel nitrogen fixing bacteria isolated from Brazil semi-aired region.</title>
        <authorList>
            <person name="Zilli J.E."/>
            <person name="Passos S.R."/>
            <person name="Leite J."/>
            <person name="Baldani J.I."/>
            <person name="Xavier G.R."/>
            <person name="Rumjaneck N.G."/>
            <person name="Simoes-Araujo J.L."/>
        </authorList>
    </citation>
    <scope>NUCLEOTIDE SEQUENCE [LARGE SCALE GENOMIC DNA]</scope>
    <source>
        <strain evidence="7 8">BR3299</strain>
    </source>
</reference>
<dbReference type="NCBIfam" id="NF033563">
    <property type="entry name" value="transpos_IS30"/>
    <property type="match status" value="1"/>
</dbReference>
<proteinExistence type="inferred from homology"/>
<keyword evidence="5" id="KW-0233">DNA recombination</keyword>